<reference evidence="2 3" key="1">
    <citation type="journal article" date="2014" name="Agronomy (Basel)">
        <title>A Draft Genome Sequence for Ensete ventricosum, the Drought-Tolerant Tree Against Hunger.</title>
        <authorList>
            <person name="Harrison J."/>
            <person name="Moore K.A."/>
            <person name="Paszkiewicz K."/>
            <person name="Jones T."/>
            <person name="Grant M."/>
            <person name="Ambacheew D."/>
            <person name="Muzemil S."/>
            <person name="Studholme D.J."/>
        </authorList>
    </citation>
    <scope>NUCLEOTIDE SEQUENCE [LARGE SCALE GENOMIC DNA]</scope>
</reference>
<dbReference type="Proteomes" id="UP000287651">
    <property type="component" value="Unassembled WGS sequence"/>
</dbReference>
<evidence type="ECO:0000256" key="1">
    <source>
        <dbReference type="SAM" id="MobiDB-lite"/>
    </source>
</evidence>
<proteinExistence type="predicted"/>
<evidence type="ECO:0000313" key="2">
    <source>
        <dbReference type="EMBL" id="RRT63525.1"/>
    </source>
</evidence>
<protein>
    <submittedName>
        <fullName evidence="2">Uncharacterized protein</fullName>
    </submittedName>
</protein>
<accession>A0A426ZHT1</accession>
<sequence>MAWISAYRWKSQRVNRSGGEDHCFEYRYTSMYQCFSKEEKEGEEEGVVQELRKQEEEEVVKEEEEEGRRGEATTAYLGSSEVAVATLNAST</sequence>
<dbReference type="EMBL" id="AMZH03006565">
    <property type="protein sequence ID" value="RRT63525.1"/>
    <property type="molecule type" value="Genomic_DNA"/>
</dbReference>
<comment type="caution">
    <text evidence="2">The sequence shown here is derived from an EMBL/GenBank/DDBJ whole genome shotgun (WGS) entry which is preliminary data.</text>
</comment>
<evidence type="ECO:0000313" key="3">
    <source>
        <dbReference type="Proteomes" id="UP000287651"/>
    </source>
</evidence>
<organism evidence="2 3">
    <name type="scientific">Ensete ventricosum</name>
    <name type="common">Abyssinian banana</name>
    <name type="synonym">Musa ensete</name>
    <dbReference type="NCBI Taxonomy" id="4639"/>
    <lineage>
        <taxon>Eukaryota</taxon>
        <taxon>Viridiplantae</taxon>
        <taxon>Streptophyta</taxon>
        <taxon>Embryophyta</taxon>
        <taxon>Tracheophyta</taxon>
        <taxon>Spermatophyta</taxon>
        <taxon>Magnoliopsida</taxon>
        <taxon>Liliopsida</taxon>
        <taxon>Zingiberales</taxon>
        <taxon>Musaceae</taxon>
        <taxon>Ensete</taxon>
    </lineage>
</organism>
<name>A0A426ZHT1_ENSVE</name>
<gene>
    <name evidence="2" type="ORF">B296_00022486</name>
</gene>
<feature type="compositionally biased region" description="Acidic residues" evidence="1">
    <location>
        <begin position="56"/>
        <end position="65"/>
    </location>
</feature>
<dbReference type="AlphaFoldDB" id="A0A426ZHT1"/>
<feature type="region of interest" description="Disordered" evidence="1">
    <location>
        <begin position="49"/>
        <end position="74"/>
    </location>
</feature>